<gene>
    <name evidence="6" type="ORF">B1199_11275</name>
</gene>
<evidence type="ECO:0000313" key="7">
    <source>
        <dbReference type="Proteomes" id="UP000194841"/>
    </source>
</evidence>
<protein>
    <submittedName>
        <fullName evidence="6">4-alpha-L-fucosyltransferase</fullName>
    </submittedName>
</protein>
<evidence type="ECO:0000256" key="1">
    <source>
        <dbReference type="ARBA" id="ARBA00022475"/>
    </source>
</evidence>
<comment type="caution">
    <text evidence="6">The sequence shown here is derived from an EMBL/GenBank/DDBJ whole genome shotgun (WGS) entry which is preliminary data.</text>
</comment>
<proteinExistence type="predicted"/>
<dbReference type="Pfam" id="PF07429">
    <property type="entry name" value="Glyco_transf_56"/>
    <property type="match status" value="1"/>
</dbReference>
<keyword evidence="5" id="KW-0472">Membrane</keyword>
<dbReference type="AlphaFoldDB" id="A0A244CR21"/>
<evidence type="ECO:0000256" key="3">
    <source>
        <dbReference type="ARBA" id="ARBA00022676"/>
    </source>
</evidence>
<name>A0A244CR21_PSEDV</name>
<dbReference type="OrthoDB" id="1083028at2"/>
<evidence type="ECO:0000256" key="2">
    <source>
        <dbReference type="ARBA" id="ARBA00022519"/>
    </source>
</evidence>
<dbReference type="InterPro" id="IPR009993">
    <property type="entry name" value="WecF"/>
</dbReference>
<reference evidence="6 7" key="1">
    <citation type="submission" date="2017-02" db="EMBL/GenBank/DDBJ databases">
        <title>Pseudoalteromonas ulvae TC14 Genome.</title>
        <authorList>
            <person name="Molmeret M."/>
        </authorList>
    </citation>
    <scope>NUCLEOTIDE SEQUENCE [LARGE SCALE GENOMIC DNA]</scope>
    <source>
        <strain evidence="6">TC14</strain>
    </source>
</reference>
<keyword evidence="7" id="KW-1185">Reference proteome</keyword>
<evidence type="ECO:0000256" key="4">
    <source>
        <dbReference type="ARBA" id="ARBA00022679"/>
    </source>
</evidence>
<accession>A0A244CR21</accession>
<organism evidence="6 7">
    <name type="scientific">Pseudoalteromonas ulvae</name>
    <dbReference type="NCBI Taxonomy" id="107327"/>
    <lineage>
        <taxon>Bacteria</taxon>
        <taxon>Pseudomonadati</taxon>
        <taxon>Pseudomonadota</taxon>
        <taxon>Gammaproteobacteria</taxon>
        <taxon>Alteromonadales</taxon>
        <taxon>Pseudoalteromonadaceae</taxon>
        <taxon>Pseudoalteromonas</taxon>
    </lineage>
</organism>
<keyword evidence="2" id="KW-0997">Cell inner membrane</keyword>
<keyword evidence="4 6" id="KW-0808">Transferase</keyword>
<evidence type="ECO:0000313" key="6">
    <source>
        <dbReference type="EMBL" id="OUL57639.1"/>
    </source>
</evidence>
<dbReference type="GO" id="GO:0009246">
    <property type="term" value="P:enterobacterial common antigen biosynthetic process"/>
    <property type="evidence" value="ECO:0007669"/>
    <property type="project" value="InterPro"/>
</dbReference>
<keyword evidence="3 6" id="KW-0328">Glycosyltransferase</keyword>
<dbReference type="RefSeq" id="WP_086744224.1">
    <property type="nucleotide sequence ID" value="NZ_MWPV01000003.1"/>
</dbReference>
<dbReference type="EMBL" id="MWPV01000003">
    <property type="protein sequence ID" value="OUL57639.1"/>
    <property type="molecule type" value="Genomic_DNA"/>
</dbReference>
<evidence type="ECO:0000256" key="5">
    <source>
        <dbReference type="ARBA" id="ARBA00023136"/>
    </source>
</evidence>
<keyword evidence="1" id="KW-1003">Cell membrane</keyword>
<dbReference type="GO" id="GO:0008417">
    <property type="term" value="F:fucosyltransferase activity"/>
    <property type="evidence" value="ECO:0007669"/>
    <property type="project" value="InterPro"/>
</dbReference>
<dbReference type="Proteomes" id="UP000194841">
    <property type="component" value="Unassembled WGS sequence"/>
</dbReference>
<sequence length="350" mass="39869">MIIHVFADTPHHFEPMRRFFSERCSINAEQQFWVKSPTKESKLAEHFTVYANNTELFQLLSLLPADAQIVFHGLFDMHIWRKLLVNPIVKRSSCVIWGAELYRHGKAGRNWKEWLVHGLHILLMRRLAGVYTLTPGDADLVSKLLKRSDANVLPYPLIGVEATSSLPRKNSDPIKILVGNSASASNNHALAFEQIKHLGNENIEVIVPLNYAGTQQYIEEIISLGTQLFADRFKPITHMLPKSEYDQLLNDVSCTVFAQDRQQGLYVAYAMLLMGKPMFLMDNTTSYSNLQSLGFEVFASQSLSEYLFNQLDVLTAQINSQNQRLMQQHFTEQALAPKWSDMLNQLLGSK</sequence>